<evidence type="ECO:0000256" key="1">
    <source>
        <dbReference type="ARBA" id="ARBA00000077"/>
    </source>
</evidence>
<keyword evidence="5" id="KW-0479">Metal-binding</keyword>
<evidence type="ECO:0000256" key="5">
    <source>
        <dbReference type="ARBA" id="ARBA00022723"/>
    </source>
</evidence>
<dbReference type="InterPro" id="IPR036397">
    <property type="entry name" value="RNaseH_sf"/>
</dbReference>
<dbReference type="InterPro" id="IPR012337">
    <property type="entry name" value="RNaseH-like_sf"/>
</dbReference>
<evidence type="ECO:0000256" key="4">
    <source>
        <dbReference type="ARBA" id="ARBA00022722"/>
    </source>
</evidence>
<keyword evidence="7" id="KW-0378">Hydrolase</keyword>
<evidence type="ECO:0000256" key="2">
    <source>
        <dbReference type="ARBA" id="ARBA00005300"/>
    </source>
</evidence>
<keyword evidence="10" id="KW-1185">Reference proteome</keyword>
<proteinExistence type="inferred from homology"/>
<evidence type="ECO:0000259" key="8">
    <source>
        <dbReference type="PROSITE" id="PS50879"/>
    </source>
</evidence>
<comment type="caution">
    <text evidence="9">The sequence shown here is derived from an EMBL/GenBank/DDBJ whole genome shotgun (WGS) entry which is preliminary data.</text>
</comment>
<keyword evidence="4" id="KW-0540">Nuclease</keyword>
<dbReference type="Gene3D" id="3.30.420.10">
    <property type="entry name" value="Ribonuclease H-like superfamily/Ribonuclease H"/>
    <property type="match status" value="1"/>
</dbReference>
<feature type="domain" description="RNase H type-1" evidence="8">
    <location>
        <begin position="55"/>
        <end position="216"/>
    </location>
</feature>
<dbReference type="SUPFAM" id="SSF53098">
    <property type="entry name" value="Ribonuclease H-like"/>
    <property type="match status" value="1"/>
</dbReference>
<name>A0ABR1RCA0_9PEZI</name>
<evidence type="ECO:0000256" key="3">
    <source>
        <dbReference type="ARBA" id="ARBA00012180"/>
    </source>
</evidence>
<evidence type="ECO:0000313" key="9">
    <source>
        <dbReference type="EMBL" id="KAK8006686.1"/>
    </source>
</evidence>
<accession>A0ABR1RCA0</accession>
<evidence type="ECO:0000256" key="6">
    <source>
        <dbReference type="ARBA" id="ARBA00022759"/>
    </source>
</evidence>
<dbReference type="InterPro" id="IPR050092">
    <property type="entry name" value="RNase_H"/>
</dbReference>
<gene>
    <name evidence="9" type="ORF">PG991_012983</name>
</gene>
<dbReference type="Proteomes" id="UP001396898">
    <property type="component" value="Unassembled WGS sequence"/>
</dbReference>
<organism evidence="9 10">
    <name type="scientific">Apiospora marii</name>
    <dbReference type="NCBI Taxonomy" id="335849"/>
    <lineage>
        <taxon>Eukaryota</taxon>
        <taxon>Fungi</taxon>
        <taxon>Dikarya</taxon>
        <taxon>Ascomycota</taxon>
        <taxon>Pezizomycotina</taxon>
        <taxon>Sordariomycetes</taxon>
        <taxon>Xylariomycetidae</taxon>
        <taxon>Amphisphaeriales</taxon>
        <taxon>Apiosporaceae</taxon>
        <taxon>Apiospora</taxon>
    </lineage>
</organism>
<dbReference type="InterPro" id="IPR002156">
    <property type="entry name" value="RNaseH_domain"/>
</dbReference>
<dbReference type="PROSITE" id="PS50879">
    <property type="entry name" value="RNASE_H_1"/>
    <property type="match status" value="1"/>
</dbReference>
<reference evidence="9 10" key="1">
    <citation type="submission" date="2023-01" db="EMBL/GenBank/DDBJ databases">
        <title>Analysis of 21 Apiospora genomes using comparative genomics revels a genus with tremendous synthesis potential of carbohydrate active enzymes and secondary metabolites.</title>
        <authorList>
            <person name="Sorensen T."/>
        </authorList>
    </citation>
    <scope>NUCLEOTIDE SEQUENCE [LARGE SCALE GENOMIC DNA]</scope>
    <source>
        <strain evidence="9 10">CBS 20057</strain>
    </source>
</reference>
<sequence>MPSILTIQGDQYEFTISPQGSQLVVSEKADAHRKDLVFNIFPQDLVIAPQSSANMVYDMVFHVDGGCRRNGQDYGVLGAAAAVWKERYSNKYRTLALPYADYFNPEPTNQRAELTAVIMALEWALERYGQLNGHPRARVRIHSDSRYAVNCMTTWVYKWSNSGWQNARGCEVANRDLIEQASALDDLVRKLGSVRYVWVPRQQNQLADQYCNEVLDELEGYY</sequence>
<protein>
    <recommendedName>
        <fullName evidence="3">ribonuclease H</fullName>
        <ecNumber evidence="3">3.1.26.4</ecNumber>
    </recommendedName>
</protein>
<dbReference type="Pfam" id="PF00075">
    <property type="entry name" value="RNase_H"/>
    <property type="match status" value="1"/>
</dbReference>
<keyword evidence="6" id="KW-0255">Endonuclease</keyword>
<comment type="catalytic activity">
    <reaction evidence="1">
        <text>Endonucleolytic cleavage to 5'-phosphomonoester.</text>
        <dbReference type="EC" id="3.1.26.4"/>
    </reaction>
</comment>
<dbReference type="EMBL" id="JAQQWI010000017">
    <property type="protein sequence ID" value="KAK8006686.1"/>
    <property type="molecule type" value="Genomic_DNA"/>
</dbReference>
<comment type="similarity">
    <text evidence="2">Belongs to the RNase H family.</text>
</comment>
<dbReference type="PANTHER" id="PTHR10642:SF26">
    <property type="entry name" value="RIBONUCLEASE H1"/>
    <property type="match status" value="1"/>
</dbReference>
<dbReference type="PANTHER" id="PTHR10642">
    <property type="entry name" value="RIBONUCLEASE H1"/>
    <property type="match status" value="1"/>
</dbReference>
<dbReference type="EC" id="3.1.26.4" evidence="3"/>
<evidence type="ECO:0000313" key="10">
    <source>
        <dbReference type="Proteomes" id="UP001396898"/>
    </source>
</evidence>
<evidence type="ECO:0000256" key="7">
    <source>
        <dbReference type="ARBA" id="ARBA00022801"/>
    </source>
</evidence>